<dbReference type="AlphaFoldDB" id="A0A7U2HXI4"/>
<feature type="compositionally biased region" description="Basic residues" evidence="1">
    <location>
        <begin position="338"/>
        <end position="347"/>
    </location>
</feature>
<gene>
    <name evidence="2" type="ORF">JI435_019450</name>
</gene>
<name>A0A7U2HXI4_PHANO</name>
<feature type="region of interest" description="Disordered" evidence="1">
    <location>
        <begin position="287"/>
        <end position="347"/>
    </location>
</feature>
<protein>
    <submittedName>
        <fullName evidence="2">Uncharacterized protein</fullName>
    </submittedName>
</protein>
<dbReference type="EMBL" id="CP069024">
    <property type="protein sequence ID" value="QRC91737.1"/>
    <property type="molecule type" value="Genomic_DNA"/>
</dbReference>
<sequence>MPPDMVQQFSAMLNSRFALYGNFQMGRETPKSPKIVRETITYPKRSIKDANNPCLDTKQSFEHALKCGHLVTTALPNEPCAPNCYHVDDDADLDRSLKHKKAMKMKNGNTFSNKPFYCDACVEMENEKKIPADLSSSDAEARRAVLRATEAKTRKKAAAFRKCYIALKFTSVQCHSDGTVSSRYVPGDERHPFDTAMPRTGENMFEDVNPDPKEVEATIETAKRTSEKPMEGDPELFDNDDYWVTDSTHAMGSIGGDNVPASKSARHSKADVAANVAVDRHDHQIAALRQRKGTNARSYSQGMKRRSIGGDEDGSSAEESESIEQSNKRPRVTSVTRRSSRTQKKKT</sequence>
<dbReference type="VEuPathDB" id="FungiDB:JI435_019450"/>
<dbReference type="OMA" id="HEVARYP"/>
<feature type="compositionally biased region" description="Acidic residues" evidence="1">
    <location>
        <begin position="310"/>
        <end position="322"/>
    </location>
</feature>
<feature type="region of interest" description="Disordered" evidence="1">
    <location>
        <begin position="183"/>
        <end position="209"/>
    </location>
</feature>
<evidence type="ECO:0000256" key="1">
    <source>
        <dbReference type="SAM" id="MobiDB-lite"/>
    </source>
</evidence>
<evidence type="ECO:0000313" key="2">
    <source>
        <dbReference type="EMBL" id="QRC91737.1"/>
    </source>
</evidence>
<dbReference type="Proteomes" id="UP000663193">
    <property type="component" value="Chromosome 2"/>
</dbReference>
<reference evidence="3" key="1">
    <citation type="journal article" date="2021" name="BMC Genomics">
        <title>Chromosome-level genome assembly and manually-curated proteome of model necrotroph Parastagonospora nodorum Sn15 reveals a genome-wide trove of candidate effector homologs, and redundancy of virulence-related functions within an accessory chromosome.</title>
        <authorList>
            <person name="Bertazzoni S."/>
            <person name="Jones D.A.B."/>
            <person name="Phan H.T."/>
            <person name="Tan K.-C."/>
            <person name="Hane J.K."/>
        </authorList>
    </citation>
    <scope>NUCLEOTIDE SEQUENCE [LARGE SCALE GENOMIC DNA]</scope>
    <source>
        <strain evidence="3">SN15 / ATCC MYA-4574 / FGSC 10173)</strain>
    </source>
</reference>
<proteinExistence type="predicted"/>
<accession>A0A7U2HXI4</accession>
<organism evidence="2 3">
    <name type="scientific">Phaeosphaeria nodorum (strain SN15 / ATCC MYA-4574 / FGSC 10173)</name>
    <name type="common">Glume blotch fungus</name>
    <name type="synonym">Parastagonospora nodorum</name>
    <dbReference type="NCBI Taxonomy" id="321614"/>
    <lineage>
        <taxon>Eukaryota</taxon>
        <taxon>Fungi</taxon>
        <taxon>Dikarya</taxon>
        <taxon>Ascomycota</taxon>
        <taxon>Pezizomycotina</taxon>
        <taxon>Dothideomycetes</taxon>
        <taxon>Pleosporomycetidae</taxon>
        <taxon>Pleosporales</taxon>
        <taxon>Pleosporineae</taxon>
        <taxon>Phaeosphaeriaceae</taxon>
        <taxon>Parastagonospora</taxon>
    </lineage>
</organism>
<dbReference type="KEGG" id="pno:SNOG_01945"/>
<dbReference type="RefSeq" id="XP_001792567.1">
    <property type="nucleotide sequence ID" value="XM_001792515.1"/>
</dbReference>
<keyword evidence="3" id="KW-1185">Reference proteome</keyword>
<evidence type="ECO:0000313" key="3">
    <source>
        <dbReference type="Proteomes" id="UP000663193"/>
    </source>
</evidence>
<dbReference type="OrthoDB" id="3640311at2759"/>